<protein>
    <submittedName>
        <fullName evidence="1">Uncharacterized protein</fullName>
    </submittedName>
</protein>
<proteinExistence type="predicted"/>
<evidence type="ECO:0000313" key="1">
    <source>
        <dbReference type="EMBL" id="NWD38236.1"/>
    </source>
</evidence>
<dbReference type="AlphaFoldDB" id="A0A7Y8ARP3"/>
<sequence length="71" mass="7703">MSKVSATVRVRLEVEVTLGSWGAGESFESLRETATREAKQKMGGILSRSSGCRLIGEPKSMHVILEGEIKP</sequence>
<gene>
    <name evidence="1" type="ORF">HX787_20435</name>
</gene>
<organism evidence="1 2">
    <name type="scientific">Pseudomonas tolaasii</name>
    <dbReference type="NCBI Taxonomy" id="29442"/>
    <lineage>
        <taxon>Bacteria</taxon>
        <taxon>Pseudomonadati</taxon>
        <taxon>Pseudomonadota</taxon>
        <taxon>Gammaproteobacteria</taxon>
        <taxon>Pseudomonadales</taxon>
        <taxon>Pseudomonadaceae</taxon>
        <taxon>Pseudomonas</taxon>
    </lineage>
</organism>
<name>A0A7Y8ARP3_PSETO</name>
<dbReference type="RefSeq" id="WP_177007953.1">
    <property type="nucleotide sequence ID" value="NZ_JACAQH010000023.1"/>
</dbReference>
<dbReference type="Proteomes" id="UP000549134">
    <property type="component" value="Unassembled WGS sequence"/>
</dbReference>
<dbReference type="EMBL" id="JACAQK010000015">
    <property type="protein sequence ID" value="NWD38236.1"/>
    <property type="molecule type" value="Genomic_DNA"/>
</dbReference>
<accession>A0A7Y8ARP3</accession>
<reference evidence="1 2" key="1">
    <citation type="submission" date="2020-04" db="EMBL/GenBank/DDBJ databases">
        <title>Molecular characterization of pseudomonads from Agaricus bisporus reveal novel blotch 2 pathogens in Western Europe.</title>
        <authorList>
            <person name="Taparia T."/>
            <person name="Krijger M."/>
            <person name="Haynes E."/>
            <person name="Elpinstone J.G."/>
            <person name="Noble R."/>
            <person name="Van Der Wolf J."/>
        </authorList>
    </citation>
    <scope>NUCLEOTIDE SEQUENCE [LARGE SCALE GENOMIC DNA]</scope>
    <source>
        <strain evidence="1 2">IPO3746</strain>
    </source>
</reference>
<evidence type="ECO:0000313" key="2">
    <source>
        <dbReference type="Proteomes" id="UP000549134"/>
    </source>
</evidence>
<comment type="caution">
    <text evidence="1">The sequence shown here is derived from an EMBL/GenBank/DDBJ whole genome shotgun (WGS) entry which is preliminary data.</text>
</comment>